<proteinExistence type="predicted"/>
<reference evidence="1 2" key="1">
    <citation type="submission" date="2019-10" db="EMBL/GenBank/DDBJ databases">
        <title>Assembly and Annotation for the nematode Trichostrongylus colubriformis.</title>
        <authorList>
            <person name="Martin J."/>
        </authorList>
    </citation>
    <scope>NUCLEOTIDE SEQUENCE [LARGE SCALE GENOMIC DNA]</scope>
    <source>
        <strain evidence="1">G859</strain>
        <tissue evidence="1">Whole worm</tissue>
    </source>
</reference>
<dbReference type="EMBL" id="WIXE01004771">
    <property type="protein sequence ID" value="KAK5982736.1"/>
    <property type="molecule type" value="Genomic_DNA"/>
</dbReference>
<comment type="caution">
    <text evidence="1">The sequence shown here is derived from an EMBL/GenBank/DDBJ whole genome shotgun (WGS) entry which is preliminary data.</text>
</comment>
<evidence type="ECO:0000313" key="2">
    <source>
        <dbReference type="Proteomes" id="UP001331761"/>
    </source>
</evidence>
<name>A0AAN8FNR7_TRICO</name>
<keyword evidence="2" id="KW-1185">Reference proteome</keyword>
<gene>
    <name evidence="1" type="ORF">GCK32_021873</name>
</gene>
<protein>
    <submittedName>
        <fullName evidence="1">Uncharacterized protein</fullName>
    </submittedName>
</protein>
<dbReference type="AlphaFoldDB" id="A0AAN8FNR7"/>
<evidence type="ECO:0000313" key="1">
    <source>
        <dbReference type="EMBL" id="KAK5982736.1"/>
    </source>
</evidence>
<sequence length="79" mass="8416">MNNSDTSIDLSKVTLGTADQPNVSEVAPMDGGVSMTTPHTAELVGTRMYPDDVVVTKTVSLQISDGEVPQQQQYSTFSP</sequence>
<feature type="non-terminal residue" evidence="1">
    <location>
        <position position="79"/>
    </location>
</feature>
<organism evidence="1 2">
    <name type="scientific">Trichostrongylus colubriformis</name>
    <name type="common">Black scour worm</name>
    <dbReference type="NCBI Taxonomy" id="6319"/>
    <lineage>
        <taxon>Eukaryota</taxon>
        <taxon>Metazoa</taxon>
        <taxon>Ecdysozoa</taxon>
        <taxon>Nematoda</taxon>
        <taxon>Chromadorea</taxon>
        <taxon>Rhabditida</taxon>
        <taxon>Rhabditina</taxon>
        <taxon>Rhabditomorpha</taxon>
        <taxon>Strongyloidea</taxon>
        <taxon>Trichostrongylidae</taxon>
        <taxon>Trichostrongylus</taxon>
    </lineage>
</organism>
<accession>A0AAN8FNR7</accession>
<dbReference type="Proteomes" id="UP001331761">
    <property type="component" value="Unassembled WGS sequence"/>
</dbReference>